<dbReference type="InterPro" id="IPR037079">
    <property type="entry name" value="AF2212/PG0164-like_sf"/>
</dbReference>
<evidence type="ECO:0000313" key="2">
    <source>
        <dbReference type="Proteomes" id="UP000270185"/>
    </source>
</evidence>
<dbReference type="SUPFAM" id="SSF141694">
    <property type="entry name" value="AF2212/PG0164-like"/>
    <property type="match status" value="1"/>
</dbReference>
<dbReference type="EMBL" id="CP034159">
    <property type="protein sequence ID" value="AZI32877.1"/>
    <property type="molecule type" value="Genomic_DNA"/>
</dbReference>
<name>A0A3G8XMB4_9FLAO</name>
<gene>
    <name evidence="1" type="ORF">EIB73_06610</name>
</gene>
<protein>
    <submittedName>
        <fullName evidence="1">DUF1905 domain-containing protein</fullName>
    </submittedName>
</protein>
<dbReference type="RefSeq" id="WP_125023772.1">
    <property type="nucleotide sequence ID" value="NZ_CP034159.1"/>
</dbReference>
<keyword evidence="2" id="KW-1185">Reference proteome</keyword>
<organism evidence="1 2">
    <name type="scientific">Kaistella carnis</name>
    <dbReference type="NCBI Taxonomy" id="1241979"/>
    <lineage>
        <taxon>Bacteria</taxon>
        <taxon>Pseudomonadati</taxon>
        <taxon>Bacteroidota</taxon>
        <taxon>Flavobacteriia</taxon>
        <taxon>Flavobacteriales</taxon>
        <taxon>Weeksellaceae</taxon>
        <taxon>Chryseobacterium group</taxon>
        <taxon>Kaistella</taxon>
    </lineage>
</organism>
<dbReference type="KEGG" id="ccas:EIB73_06610"/>
<dbReference type="InterPro" id="IPR015018">
    <property type="entry name" value="DUF1905"/>
</dbReference>
<reference evidence="2" key="1">
    <citation type="submission" date="2018-11" db="EMBL/GenBank/DDBJ databases">
        <title>Proposal to divide the Flavobacteriaceae and reorganize its genera based on Amino Acid Identity values calculated from whole genome sequences.</title>
        <authorList>
            <person name="Nicholson A.C."/>
            <person name="Gulvik C.A."/>
            <person name="Whitney A.M."/>
            <person name="Humrighouse B.W."/>
            <person name="Bell M."/>
            <person name="Holmes B."/>
            <person name="Steigerwalt A.G."/>
            <person name="Villarma A."/>
            <person name="Sheth M."/>
            <person name="Batra D."/>
            <person name="Pryor J."/>
            <person name="Bernardet J.-F."/>
            <person name="Hugo C."/>
            <person name="Kampfer P."/>
            <person name="Newman J.D."/>
            <person name="McQuiston J.R."/>
        </authorList>
    </citation>
    <scope>NUCLEOTIDE SEQUENCE [LARGE SCALE GENOMIC DNA]</scope>
    <source>
        <strain evidence="2">G0081</strain>
    </source>
</reference>
<dbReference type="OrthoDB" id="8246703at2"/>
<accession>A0A3G8XMB4</accession>
<evidence type="ECO:0000313" key="1">
    <source>
        <dbReference type="EMBL" id="AZI32877.1"/>
    </source>
</evidence>
<dbReference type="Gene3D" id="2.40.30.100">
    <property type="entry name" value="AF2212/PG0164-like"/>
    <property type="match status" value="1"/>
</dbReference>
<dbReference type="Pfam" id="PF08922">
    <property type="entry name" value="DUF1905"/>
    <property type="match status" value="1"/>
</dbReference>
<proteinExistence type="predicted"/>
<dbReference type="AlphaFoldDB" id="A0A3G8XMB4"/>
<sequence>MEYLVKDEILELKYQPGKGAWTYHIQIPNTKHIVGKWGSMKVSGTIDNYKIESINLAKLGDEDKLISINDKIRKAINKSGGDKVTVTLCLLTTKEQITEKEILETFKGEGVLKAFKKLTNEEQKEIIGKIASTKSEEKQIKVILKFIDQLSKSND</sequence>
<dbReference type="Proteomes" id="UP000270185">
    <property type="component" value="Chromosome"/>
</dbReference>